<feature type="chain" id="PRO_5047083932" description="Secreted protein" evidence="2">
    <location>
        <begin position="26"/>
        <end position="121"/>
    </location>
</feature>
<feature type="compositionally biased region" description="Polar residues" evidence="1">
    <location>
        <begin position="26"/>
        <end position="35"/>
    </location>
</feature>
<evidence type="ECO:0000313" key="4">
    <source>
        <dbReference type="Proteomes" id="UP001497522"/>
    </source>
</evidence>
<sequence length="121" mass="13797">MMALIGKSFSTFLFFLAAMKNPVSCCTTSDPSPSANHRKKSANELATSQRRASSTTTGHCLETHQKMSGRTETQKERQKERLRQRGIKRERNTRTYTHKQMSTYRARKHSCKTILEADGLT</sequence>
<feature type="compositionally biased region" description="Polar residues" evidence="1">
    <location>
        <begin position="94"/>
        <end position="103"/>
    </location>
</feature>
<feature type="compositionally biased region" description="Basic and acidic residues" evidence="1">
    <location>
        <begin position="72"/>
        <end position="93"/>
    </location>
</feature>
<proteinExistence type="predicted"/>
<keyword evidence="2" id="KW-0732">Signal</keyword>
<evidence type="ECO:0008006" key="5">
    <source>
        <dbReference type="Google" id="ProtNLM"/>
    </source>
</evidence>
<dbReference type="Proteomes" id="UP001497522">
    <property type="component" value="Chromosome 2"/>
</dbReference>
<reference evidence="3 4" key="1">
    <citation type="submission" date="2024-03" db="EMBL/GenBank/DDBJ databases">
        <authorList>
            <consortium name="ELIXIR-Norway"/>
            <consortium name="Elixir Norway"/>
        </authorList>
    </citation>
    <scope>NUCLEOTIDE SEQUENCE [LARGE SCALE GENOMIC DNA]</scope>
</reference>
<feature type="compositionally biased region" description="Low complexity" evidence="1">
    <location>
        <begin position="46"/>
        <end position="57"/>
    </location>
</feature>
<accession>A0ABP1B6N4</accession>
<feature type="non-terminal residue" evidence="3">
    <location>
        <position position="121"/>
    </location>
</feature>
<gene>
    <name evidence="3" type="ORF">CSSPJE1EN2_LOCUS13497</name>
</gene>
<evidence type="ECO:0000256" key="1">
    <source>
        <dbReference type="SAM" id="MobiDB-lite"/>
    </source>
</evidence>
<protein>
    <recommendedName>
        <fullName evidence="5">Secreted protein</fullName>
    </recommendedName>
</protein>
<name>A0ABP1B6N4_9BRYO</name>
<feature type="non-terminal residue" evidence="3">
    <location>
        <position position="1"/>
    </location>
</feature>
<evidence type="ECO:0000313" key="3">
    <source>
        <dbReference type="EMBL" id="CAK9870829.1"/>
    </source>
</evidence>
<feature type="region of interest" description="Disordered" evidence="1">
    <location>
        <begin position="26"/>
        <end position="104"/>
    </location>
</feature>
<evidence type="ECO:0000256" key="2">
    <source>
        <dbReference type="SAM" id="SignalP"/>
    </source>
</evidence>
<keyword evidence="4" id="KW-1185">Reference proteome</keyword>
<feature type="signal peptide" evidence="2">
    <location>
        <begin position="1"/>
        <end position="25"/>
    </location>
</feature>
<dbReference type="EMBL" id="OZ023703">
    <property type="protein sequence ID" value="CAK9870829.1"/>
    <property type="molecule type" value="Genomic_DNA"/>
</dbReference>
<organism evidence="3 4">
    <name type="scientific">Sphagnum jensenii</name>
    <dbReference type="NCBI Taxonomy" id="128206"/>
    <lineage>
        <taxon>Eukaryota</taxon>
        <taxon>Viridiplantae</taxon>
        <taxon>Streptophyta</taxon>
        <taxon>Embryophyta</taxon>
        <taxon>Bryophyta</taxon>
        <taxon>Sphagnophytina</taxon>
        <taxon>Sphagnopsida</taxon>
        <taxon>Sphagnales</taxon>
        <taxon>Sphagnaceae</taxon>
        <taxon>Sphagnum</taxon>
    </lineage>
</organism>